<feature type="domain" description="HTH lysR-type" evidence="5">
    <location>
        <begin position="1"/>
        <end position="58"/>
    </location>
</feature>
<dbReference type="Gene3D" id="3.40.190.290">
    <property type="match status" value="1"/>
</dbReference>
<comment type="similarity">
    <text evidence="1">Belongs to the LysR transcriptional regulatory family.</text>
</comment>
<dbReference type="PRINTS" id="PR00039">
    <property type="entry name" value="HTHLYSR"/>
</dbReference>
<keyword evidence="4" id="KW-0804">Transcription</keyword>
<gene>
    <name evidence="6" type="ORF">V3851_20490</name>
</gene>
<dbReference type="SUPFAM" id="SSF46785">
    <property type="entry name" value="Winged helix' DNA-binding domain"/>
    <property type="match status" value="1"/>
</dbReference>
<protein>
    <submittedName>
        <fullName evidence="6">LysR family transcriptional regulator</fullName>
    </submittedName>
</protein>
<dbReference type="PANTHER" id="PTHR30126">
    <property type="entry name" value="HTH-TYPE TRANSCRIPTIONAL REGULATOR"/>
    <property type="match status" value="1"/>
</dbReference>
<dbReference type="Gene3D" id="1.10.10.10">
    <property type="entry name" value="Winged helix-like DNA-binding domain superfamily/Winged helix DNA-binding domain"/>
    <property type="match status" value="1"/>
</dbReference>
<dbReference type="Proteomes" id="UP001306950">
    <property type="component" value="Unassembled WGS sequence"/>
</dbReference>
<dbReference type="RefSeq" id="WP_331848426.1">
    <property type="nucleotide sequence ID" value="NZ_JAZHPZ010000013.1"/>
</dbReference>
<sequence>MDMLDLKVFIAVAESGSMRKGAQLVALTQPAVSLRIAGLESELGIPLFNRTRSGAFLTEPGRKFYFYAYHALSALEVGKQKASQAPASAAGDNLSIGIVESLTHVMLPAVVQAMKNQTSITAWKISTGESADLALRVTSGDLDIAFINYMFDPLPHTATIPLFEEPIFLIGPEQSPFPHYRSLATYLQEVPFILLKRQMPLRELLERRLFEPLRIYPRKLIEVDTSSLIRQMVAQGSGCSFLPASSLWPADHKAPIERIPLKEVSLKQRFYCVYPLHLSAHLEQFLQPLQALVSEQVLRFRQNDIFYTASPDHTANNNIH</sequence>
<proteinExistence type="inferred from homology"/>
<dbReference type="PANTHER" id="PTHR30126:SF40">
    <property type="entry name" value="HTH-TYPE TRANSCRIPTIONAL REGULATOR GLTR"/>
    <property type="match status" value="1"/>
</dbReference>
<evidence type="ECO:0000256" key="2">
    <source>
        <dbReference type="ARBA" id="ARBA00023015"/>
    </source>
</evidence>
<keyword evidence="7" id="KW-1185">Reference proteome</keyword>
<comment type="caution">
    <text evidence="6">The sequence shown here is derived from an EMBL/GenBank/DDBJ whole genome shotgun (WGS) entry which is preliminary data.</text>
</comment>
<evidence type="ECO:0000259" key="5">
    <source>
        <dbReference type="PROSITE" id="PS50931"/>
    </source>
</evidence>
<dbReference type="InterPro" id="IPR036388">
    <property type="entry name" value="WH-like_DNA-bd_sf"/>
</dbReference>
<evidence type="ECO:0000256" key="4">
    <source>
        <dbReference type="ARBA" id="ARBA00023163"/>
    </source>
</evidence>
<dbReference type="InterPro" id="IPR036390">
    <property type="entry name" value="WH_DNA-bd_sf"/>
</dbReference>
<dbReference type="EMBL" id="JAZHPZ010000013">
    <property type="protein sequence ID" value="MEF2968214.1"/>
    <property type="molecule type" value="Genomic_DNA"/>
</dbReference>
<keyword evidence="2" id="KW-0805">Transcription regulation</keyword>
<dbReference type="Pfam" id="PF00126">
    <property type="entry name" value="HTH_1"/>
    <property type="match status" value="1"/>
</dbReference>
<dbReference type="PROSITE" id="PS50931">
    <property type="entry name" value="HTH_LYSR"/>
    <property type="match status" value="1"/>
</dbReference>
<name>A0ABU7VWS3_9BACL</name>
<dbReference type="InterPro" id="IPR005119">
    <property type="entry name" value="LysR_subst-bd"/>
</dbReference>
<dbReference type="InterPro" id="IPR000847">
    <property type="entry name" value="LysR_HTH_N"/>
</dbReference>
<dbReference type="Pfam" id="PF03466">
    <property type="entry name" value="LysR_substrate"/>
    <property type="match status" value="1"/>
</dbReference>
<evidence type="ECO:0000313" key="7">
    <source>
        <dbReference type="Proteomes" id="UP001306950"/>
    </source>
</evidence>
<dbReference type="CDD" id="cd05466">
    <property type="entry name" value="PBP2_LTTR_substrate"/>
    <property type="match status" value="1"/>
</dbReference>
<evidence type="ECO:0000256" key="3">
    <source>
        <dbReference type="ARBA" id="ARBA00023125"/>
    </source>
</evidence>
<reference evidence="6 7" key="1">
    <citation type="submission" date="2024-02" db="EMBL/GenBank/DDBJ databases">
        <title>A nitrogen-fixing paenibacillus bacterium.</title>
        <authorList>
            <person name="Zhang W.L."/>
            <person name="Chen S.F."/>
        </authorList>
    </citation>
    <scope>NUCLEOTIDE SEQUENCE [LARGE SCALE GENOMIC DNA]</scope>
    <source>
        <strain evidence="6 7">M1</strain>
    </source>
</reference>
<organism evidence="6 7">
    <name type="scientific">Paenibacillus haidiansis</name>
    <dbReference type="NCBI Taxonomy" id="1574488"/>
    <lineage>
        <taxon>Bacteria</taxon>
        <taxon>Bacillati</taxon>
        <taxon>Bacillota</taxon>
        <taxon>Bacilli</taxon>
        <taxon>Bacillales</taxon>
        <taxon>Paenibacillaceae</taxon>
        <taxon>Paenibacillus</taxon>
    </lineage>
</organism>
<evidence type="ECO:0000313" key="6">
    <source>
        <dbReference type="EMBL" id="MEF2968214.1"/>
    </source>
</evidence>
<dbReference type="SUPFAM" id="SSF53850">
    <property type="entry name" value="Periplasmic binding protein-like II"/>
    <property type="match status" value="1"/>
</dbReference>
<keyword evidence="3" id="KW-0238">DNA-binding</keyword>
<evidence type="ECO:0000256" key="1">
    <source>
        <dbReference type="ARBA" id="ARBA00009437"/>
    </source>
</evidence>
<accession>A0ABU7VWS3</accession>